<keyword evidence="3 4" id="KW-0067">ATP-binding</keyword>
<dbReference type="PROSITE" id="PS50975">
    <property type="entry name" value="ATP_GRASP"/>
    <property type="match status" value="1"/>
</dbReference>
<dbReference type="InterPro" id="IPR011761">
    <property type="entry name" value="ATP-grasp"/>
</dbReference>
<dbReference type="GO" id="GO:0005524">
    <property type="term" value="F:ATP binding"/>
    <property type="evidence" value="ECO:0007669"/>
    <property type="project" value="UniProtKB-UniRule"/>
</dbReference>
<dbReference type="SUPFAM" id="SSF56059">
    <property type="entry name" value="Glutathione synthetase ATP-binding domain-like"/>
    <property type="match status" value="1"/>
</dbReference>
<evidence type="ECO:0000256" key="3">
    <source>
        <dbReference type="ARBA" id="ARBA00022840"/>
    </source>
</evidence>
<keyword evidence="2 4" id="KW-0547">Nucleotide-binding</keyword>
<feature type="domain" description="ATP-grasp" evidence="5">
    <location>
        <begin position="118"/>
        <end position="294"/>
    </location>
</feature>
<evidence type="ECO:0000256" key="1">
    <source>
        <dbReference type="ARBA" id="ARBA00022598"/>
    </source>
</evidence>
<evidence type="ECO:0000313" key="6">
    <source>
        <dbReference type="EMBL" id="VWX35212.1"/>
    </source>
</evidence>
<evidence type="ECO:0000259" key="5">
    <source>
        <dbReference type="PROSITE" id="PS50975"/>
    </source>
</evidence>
<evidence type="ECO:0000313" key="7">
    <source>
        <dbReference type="Proteomes" id="UP000439752"/>
    </source>
</evidence>
<name>A0A653I7Y6_9BACL</name>
<dbReference type="Gene3D" id="3.30.470.20">
    <property type="entry name" value="ATP-grasp fold, B domain"/>
    <property type="match status" value="1"/>
</dbReference>
<dbReference type="InterPro" id="IPR052032">
    <property type="entry name" value="ATP-dep_AA_Ligase"/>
</dbReference>
<reference evidence="6 7" key="1">
    <citation type="submission" date="2019-10" db="EMBL/GenBank/DDBJ databases">
        <authorList>
            <person name="Karimi E."/>
        </authorList>
    </citation>
    <scope>NUCLEOTIDE SEQUENCE [LARGE SCALE GENOMIC DNA]</scope>
    <source>
        <strain evidence="6">Exiguobacterium sp. 9Y</strain>
    </source>
</reference>
<dbReference type="InterPro" id="IPR013815">
    <property type="entry name" value="ATP_grasp_subdomain_1"/>
</dbReference>
<proteinExistence type="predicted"/>
<dbReference type="PANTHER" id="PTHR43585">
    <property type="entry name" value="FUMIPYRROLE BIOSYNTHESIS PROTEIN C"/>
    <property type="match status" value="1"/>
</dbReference>
<dbReference type="Pfam" id="PF21360">
    <property type="entry name" value="PylC-like_N"/>
    <property type="match status" value="1"/>
</dbReference>
<keyword evidence="7" id="KW-1185">Reference proteome</keyword>
<keyword evidence="1" id="KW-0436">Ligase</keyword>
<dbReference type="Proteomes" id="UP000439752">
    <property type="component" value="Unassembled WGS sequence"/>
</dbReference>
<dbReference type="InterPro" id="IPR003806">
    <property type="entry name" value="ATP-grasp_PylC-type"/>
</dbReference>
<sequence length="330" mass="36777">MNRPHLLITSAGRRAKLVEYFVQEFQEGTVSVADCNPLAPALYMAPNHHIVPKIDQPGYIDHLLELCQREQVTALLSLIDPELELLATATERFAAIGVTVIVSPPSSCLLCFDKYAMFEHCTLQGIPHAKTYHALTSFREAVALKEVGFPVFVKPRNGSASIAVRRVETLEEVERLFEQSPGLIVQEFLDGPELGVDVYVDLLSHEVTSIFIKEKLTMRAGETDKSRSVLRTDVFELVEHVLAESGLVGPLDFDIFDVGGTLYLSEINPRFGGGYPHAYACGVNFPAQVWRNLCGLVNQPHIGHYQENLYMMKHDTLTLVSAAQFEQTKH</sequence>
<dbReference type="Pfam" id="PF02655">
    <property type="entry name" value="ATP-grasp_3"/>
    <property type="match status" value="1"/>
</dbReference>
<accession>A0A653I7Y6</accession>
<dbReference type="EMBL" id="CABWKQ010000014">
    <property type="protein sequence ID" value="VWX35212.1"/>
    <property type="molecule type" value="Genomic_DNA"/>
</dbReference>
<dbReference type="PANTHER" id="PTHR43585:SF2">
    <property type="entry name" value="ATP-GRASP ENZYME FSQD"/>
    <property type="match status" value="1"/>
</dbReference>
<protein>
    <submittedName>
        <fullName evidence="6">Carbamoyl phosphate synthase</fullName>
    </submittedName>
</protein>
<dbReference type="GO" id="GO:0046872">
    <property type="term" value="F:metal ion binding"/>
    <property type="evidence" value="ECO:0007669"/>
    <property type="project" value="InterPro"/>
</dbReference>
<dbReference type="NCBIfam" id="NF009406">
    <property type="entry name" value="PRK12767.1-5"/>
    <property type="match status" value="1"/>
</dbReference>
<evidence type="ECO:0000256" key="4">
    <source>
        <dbReference type="PROSITE-ProRule" id="PRU00409"/>
    </source>
</evidence>
<dbReference type="RefSeq" id="WP_159173144.1">
    <property type="nucleotide sequence ID" value="NZ_LR732311.1"/>
</dbReference>
<dbReference type="InterPro" id="IPR048764">
    <property type="entry name" value="PylC_N"/>
</dbReference>
<dbReference type="Gene3D" id="3.30.1490.20">
    <property type="entry name" value="ATP-grasp fold, A domain"/>
    <property type="match status" value="1"/>
</dbReference>
<dbReference type="AlphaFoldDB" id="A0A653I7Y6"/>
<dbReference type="Gene3D" id="3.40.50.20">
    <property type="match status" value="1"/>
</dbReference>
<evidence type="ECO:0000256" key="2">
    <source>
        <dbReference type="ARBA" id="ARBA00022741"/>
    </source>
</evidence>
<organism evidence="6 7">
    <name type="scientific">Exiguobacterium oxidotolerans</name>
    <dbReference type="NCBI Taxonomy" id="223958"/>
    <lineage>
        <taxon>Bacteria</taxon>
        <taxon>Bacillati</taxon>
        <taxon>Bacillota</taxon>
        <taxon>Bacilli</taxon>
        <taxon>Bacillales</taxon>
        <taxon>Bacillales Family XII. Incertae Sedis</taxon>
        <taxon>Exiguobacterium</taxon>
    </lineage>
</organism>
<gene>
    <name evidence="6" type="ORF">EXIGUO9Y_210096</name>
</gene>
<dbReference type="GO" id="GO:0016874">
    <property type="term" value="F:ligase activity"/>
    <property type="evidence" value="ECO:0007669"/>
    <property type="project" value="UniProtKB-KW"/>
</dbReference>